<evidence type="ECO:0000256" key="1">
    <source>
        <dbReference type="ARBA" id="ARBA00000707"/>
    </source>
</evidence>
<dbReference type="Gene3D" id="3.90.70.10">
    <property type="entry name" value="Cysteine proteinases"/>
    <property type="match status" value="1"/>
</dbReference>
<proteinExistence type="inferred from homology"/>
<feature type="domain" description="USP" evidence="7">
    <location>
        <begin position="24"/>
        <end position="408"/>
    </location>
</feature>
<reference evidence="9" key="1">
    <citation type="journal article" date="2013" name="Nature">
        <title>Pan genome of the phytoplankton Emiliania underpins its global distribution.</title>
        <authorList>
            <person name="Read B.A."/>
            <person name="Kegel J."/>
            <person name="Klute M.J."/>
            <person name="Kuo A."/>
            <person name="Lefebvre S.C."/>
            <person name="Maumus F."/>
            <person name="Mayer C."/>
            <person name="Miller J."/>
            <person name="Monier A."/>
            <person name="Salamov A."/>
            <person name="Young J."/>
            <person name="Aguilar M."/>
            <person name="Claverie J.M."/>
            <person name="Frickenhaus S."/>
            <person name="Gonzalez K."/>
            <person name="Herman E.K."/>
            <person name="Lin Y.C."/>
            <person name="Napier J."/>
            <person name="Ogata H."/>
            <person name="Sarno A.F."/>
            <person name="Shmutz J."/>
            <person name="Schroeder D."/>
            <person name="de Vargas C."/>
            <person name="Verret F."/>
            <person name="von Dassow P."/>
            <person name="Valentin K."/>
            <person name="Van de Peer Y."/>
            <person name="Wheeler G."/>
            <person name="Dacks J.B."/>
            <person name="Delwiche C.F."/>
            <person name="Dyhrman S.T."/>
            <person name="Glockner G."/>
            <person name="John U."/>
            <person name="Richards T."/>
            <person name="Worden A.Z."/>
            <person name="Zhang X."/>
            <person name="Grigoriev I.V."/>
            <person name="Allen A.E."/>
            <person name="Bidle K."/>
            <person name="Borodovsky M."/>
            <person name="Bowler C."/>
            <person name="Brownlee C."/>
            <person name="Cock J.M."/>
            <person name="Elias M."/>
            <person name="Gladyshev V.N."/>
            <person name="Groth M."/>
            <person name="Guda C."/>
            <person name="Hadaegh A."/>
            <person name="Iglesias-Rodriguez M.D."/>
            <person name="Jenkins J."/>
            <person name="Jones B.M."/>
            <person name="Lawson T."/>
            <person name="Leese F."/>
            <person name="Lindquist E."/>
            <person name="Lobanov A."/>
            <person name="Lomsadze A."/>
            <person name="Malik S.B."/>
            <person name="Marsh M.E."/>
            <person name="Mackinder L."/>
            <person name="Mock T."/>
            <person name="Mueller-Roeber B."/>
            <person name="Pagarete A."/>
            <person name="Parker M."/>
            <person name="Probert I."/>
            <person name="Quesneville H."/>
            <person name="Raines C."/>
            <person name="Rensing S.A."/>
            <person name="Riano-Pachon D.M."/>
            <person name="Richier S."/>
            <person name="Rokitta S."/>
            <person name="Shiraiwa Y."/>
            <person name="Soanes D.M."/>
            <person name="van der Giezen M."/>
            <person name="Wahlund T.M."/>
            <person name="Williams B."/>
            <person name="Wilson W."/>
            <person name="Wolfe G."/>
            <person name="Wurch L.L."/>
        </authorList>
    </citation>
    <scope>NUCLEOTIDE SEQUENCE</scope>
</reference>
<dbReference type="PROSITE" id="PS00973">
    <property type="entry name" value="USP_2"/>
    <property type="match status" value="1"/>
</dbReference>
<dbReference type="CDD" id="cd02663">
    <property type="entry name" value="Peptidase_C19G"/>
    <property type="match status" value="1"/>
</dbReference>
<evidence type="ECO:0000313" key="8">
    <source>
        <dbReference type="EnsemblProtists" id="EOD09131"/>
    </source>
</evidence>
<dbReference type="GO" id="GO:0006508">
    <property type="term" value="P:proteolysis"/>
    <property type="evidence" value="ECO:0007669"/>
    <property type="project" value="UniProtKB-KW"/>
</dbReference>
<dbReference type="EC" id="3.4.19.12" evidence="5"/>
<keyword evidence="4 5" id="KW-0378">Hydrolase</keyword>
<dbReference type="eggNOG" id="KOG1864">
    <property type="taxonomic scope" value="Eukaryota"/>
</dbReference>
<comment type="catalytic activity">
    <reaction evidence="1 5">
        <text>Thiol-dependent hydrolysis of ester, thioester, amide, peptide and isopeptide bonds formed by the C-terminal Gly of ubiquitin (a 76-residue protein attached to proteins as an intracellular targeting signal).</text>
        <dbReference type="EC" id="3.4.19.12"/>
    </reaction>
</comment>
<keyword evidence="3 5" id="KW-0645">Protease</keyword>
<reference evidence="8" key="2">
    <citation type="submission" date="2024-10" db="UniProtKB">
        <authorList>
            <consortium name="EnsemblProtists"/>
        </authorList>
    </citation>
    <scope>IDENTIFICATION</scope>
</reference>
<dbReference type="InterPro" id="IPR038765">
    <property type="entry name" value="Papain-like_cys_pep_sf"/>
</dbReference>
<dbReference type="AlphaFoldDB" id="A0A0D3ICZ6"/>
<dbReference type="RefSeq" id="XP_005761560.1">
    <property type="nucleotide sequence ID" value="XM_005761503.1"/>
</dbReference>
<dbReference type="GO" id="GO:0005829">
    <property type="term" value="C:cytosol"/>
    <property type="evidence" value="ECO:0007669"/>
    <property type="project" value="TreeGrafter"/>
</dbReference>
<evidence type="ECO:0000256" key="3">
    <source>
        <dbReference type="ARBA" id="ARBA00022670"/>
    </source>
</evidence>
<evidence type="ECO:0000259" key="7">
    <source>
        <dbReference type="PROSITE" id="PS50235"/>
    </source>
</evidence>
<evidence type="ECO:0000256" key="4">
    <source>
        <dbReference type="ARBA" id="ARBA00022801"/>
    </source>
</evidence>
<dbReference type="PANTHER" id="PTHR24006">
    <property type="entry name" value="UBIQUITIN CARBOXYL-TERMINAL HYDROLASE"/>
    <property type="match status" value="1"/>
</dbReference>
<dbReference type="STRING" id="2903.R1DE59"/>
<dbReference type="HOGENOM" id="CLU_008279_12_2_1"/>
<name>A0A0D3ICZ6_EMIH1</name>
<evidence type="ECO:0000313" key="9">
    <source>
        <dbReference type="Proteomes" id="UP000013827"/>
    </source>
</evidence>
<dbReference type="GeneID" id="17255283"/>
<dbReference type="InterPro" id="IPR028889">
    <property type="entry name" value="USP"/>
</dbReference>
<feature type="compositionally biased region" description="Basic and acidic residues" evidence="6">
    <location>
        <begin position="131"/>
        <end position="142"/>
    </location>
</feature>
<dbReference type="EnsemblProtists" id="EOD09131">
    <property type="protein sequence ID" value="EOD09131"/>
    <property type="gene ID" value="EMIHUDRAFT_459923"/>
</dbReference>
<feature type="region of interest" description="Disordered" evidence="6">
    <location>
        <begin position="131"/>
        <end position="204"/>
    </location>
</feature>
<dbReference type="PANTHER" id="PTHR24006:SF733">
    <property type="entry name" value="RE52890P"/>
    <property type="match status" value="1"/>
</dbReference>
<dbReference type="Proteomes" id="UP000013827">
    <property type="component" value="Unassembled WGS sequence"/>
</dbReference>
<organism evidence="8 9">
    <name type="scientific">Emiliania huxleyi (strain CCMP1516)</name>
    <dbReference type="NCBI Taxonomy" id="280463"/>
    <lineage>
        <taxon>Eukaryota</taxon>
        <taxon>Haptista</taxon>
        <taxon>Haptophyta</taxon>
        <taxon>Prymnesiophyceae</taxon>
        <taxon>Isochrysidales</taxon>
        <taxon>Noelaerhabdaceae</taxon>
        <taxon>Emiliania</taxon>
    </lineage>
</organism>
<accession>A0A0D3ICZ6</accession>
<evidence type="ECO:0000256" key="2">
    <source>
        <dbReference type="ARBA" id="ARBA00009085"/>
    </source>
</evidence>
<dbReference type="KEGG" id="ehx:EMIHUDRAFT_459923"/>
<feature type="compositionally biased region" description="Gly residues" evidence="6">
    <location>
        <begin position="144"/>
        <end position="166"/>
    </location>
</feature>
<comment type="similarity">
    <text evidence="2 5">Belongs to the peptidase C19 family.</text>
</comment>
<dbReference type="InterPro" id="IPR018200">
    <property type="entry name" value="USP_CS"/>
</dbReference>
<protein>
    <recommendedName>
        <fullName evidence="5">Ubiquitin carboxyl-terminal hydrolase</fullName>
        <ecNumber evidence="5">3.4.19.12</ecNumber>
    </recommendedName>
</protein>
<sequence length="470" mass="50500">MGNTPSRKALDKAIGALPESEHYFGLENFGNTCYCNSVLQALYYCGPFRQRCLEHHAVAASSGEDDLLACLCDLFRAISSQKRRCGVHAPRRFVAKLRGVNELFNNQMHQDAHEFLNYLLNESAELLEKRQKREAMRQKDGAAGEAGGAARGGAEAGGTSEGGGGPSAAAEGGEVVRPGGADGEAGGAAAGGDEDEGKEGEGGAYVPKTWVHSIFEGVLTSETRCMCCEALTTRDERFLDLSLEIEQNSSVSACMRNFSSSEPLRGDNKFFCDTCCSLQEAKRCMRVKRLPNVLALHLKRFKYVEQLQRFKKLSYRIAFPLELKLTNTAETAAEPDRKYSLFAVVVHVGAGPSHGHYICLVRSHKHWLLFDDDTVDLVEEGSLQSCFGSALESAGSTETGYILFYQADDAWSAAPSEEGEASPSAAASPATSPGQKSNSSPSSPSSIPRWQGASTAASASRGVPSCTAKH</sequence>
<dbReference type="GO" id="GO:0005634">
    <property type="term" value="C:nucleus"/>
    <property type="evidence" value="ECO:0007669"/>
    <property type="project" value="TreeGrafter"/>
</dbReference>
<evidence type="ECO:0000256" key="5">
    <source>
        <dbReference type="RuleBase" id="RU366025"/>
    </source>
</evidence>
<dbReference type="Pfam" id="PF00443">
    <property type="entry name" value="UCH"/>
    <property type="match status" value="1"/>
</dbReference>
<dbReference type="GO" id="GO:0004843">
    <property type="term" value="F:cysteine-type deubiquitinase activity"/>
    <property type="evidence" value="ECO:0007669"/>
    <property type="project" value="UniProtKB-UniRule"/>
</dbReference>
<feature type="region of interest" description="Disordered" evidence="6">
    <location>
        <begin position="414"/>
        <end position="470"/>
    </location>
</feature>
<feature type="compositionally biased region" description="Low complexity" evidence="6">
    <location>
        <begin position="414"/>
        <end position="448"/>
    </location>
</feature>
<dbReference type="InterPro" id="IPR050164">
    <property type="entry name" value="Peptidase_C19"/>
</dbReference>
<dbReference type="PROSITE" id="PS00972">
    <property type="entry name" value="USP_1"/>
    <property type="match status" value="1"/>
</dbReference>
<dbReference type="PaxDb" id="2903-EOD09131"/>
<evidence type="ECO:0000256" key="6">
    <source>
        <dbReference type="SAM" id="MobiDB-lite"/>
    </source>
</evidence>
<feature type="compositionally biased region" description="Gly residues" evidence="6">
    <location>
        <begin position="180"/>
        <end position="190"/>
    </location>
</feature>
<dbReference type="GO" id="GO:0016579">
    <property type="term" value="P:protein deubiquitination"/>
    <property type="evidence" value="ECO:0007669"/>
    <property type="project" value="InterPro"/>
</dbReference>
<keyword evidence="5" id="KW-0788">Thiol protease</keyword>
<keyword evidence="5" id="KW-0833">Ubl conjugation pathway</keyword>
<dbReference type="PROSITE" id="PS50235">
    <property type="entry name" value="USP_3"/>
    <property type="match status" value="1"/>
</dbReference>
<dbReference type="InterPro" id="IPR001394">
    <property type="entry name" value="Peptidase_C19_UCH"/>
</dbReference>
<keyword evidence="9" id="KW-1185">Reference proteome</keyword>
<dbReference type="SUPFAM" id="SSF54001">
    <property type="entry name" value="Cysteine proteinases"/>
    <property type="match status" value="1"/>
</dbReference>